<gene>
    <name evidence="1" type="ORF">ABVK25_002359</name>
</gene>
<organism evidence="1 2">
    <name type="scientific">Lepraria finkii</name>
    <dbReference type="NCBI Taxonomy" id="1340010"/>
    <lineage>
        <taxon>Eukaryota</taxon>
        <taxon>Fungi</taxon>
        <taxon>Dikarya</taxon>
        <taxon>Ascomycota</taxon>
        <taxon>Pezizomycotina</taxon>
        <taxon>Lecanoromycetes</taxon>
        <taxon>OSLEUM clade</taxon>
        <taxon>Lecanoromycetidae</taxon>
        <taxon>Lecanorales</taxon>
        <taxon>Lecanorineae</taxon>
        <taxon>Stereocaulaceae</taxon>
        <taxon>Lepraria</taxon>
    </lineage>
</organism>
<dbReference type="EMBL" id="JBHFEH010000005">
    <property type="protein sequence ID" value="KAL2057306.1"/>
    <property type="molecule type" value="Genomic_DNA"/>
</dbReference>
<dbReference type="Proteomes" id="UP001590951">
    <property type="component" value="Unassembled WGS sequence"/>
</dbReference>
<sequence>MDMERLRILATKTMTSFDAGQYFHLGKGAHLMQLILSHSPHDYSRVRSQQQHRVDVRTARVFADFQPNTLAEPLFILHTSTAITTRCRDPAELCLTARRLSPA</sequence>
<protein>
    <submittedName>
        <fullName evidence="1">Uncharacterized protein</fullName>
    </submittedName>
</protein>
<evidence type="ECO:0000313" key="2">
    <source>
        <dbReference type="Proteomes" id="UP001590951"/>
    </source>
</evidence>
<reference evidence="1 2" key="1">
    <citation type="submission" date="2024-09" db="EMBL/GenBank/DDBJ databases">
        <title>Rethinking Asexuality: The Enigmatic Case of Functional Sexual Genes in Lepraria (Stereocaulaceae).</title>
        <authorList>
            <person name="Doellman M."/>
            <person name="Sun Y."/>
            <person name="Barcenas-Pena A."/>
            <person name="Lumbsch H.T."/>
            <person name="Grewe F."/>
        </authorList>
    </citation>
    <scope>NUCLEOTIDE SEQUENCE [LARGE SCALE GENOMIC DNA]</scope>
    <source>
        <strain evidence="1 2">Grewe 0041</strain>
    </source>
</reference>
<evidence type="ECO:0000313" key="1">
    <source>
        <dbReference type="EMBL" id="KAL2057306.1"/>
    </source>
</evidence>
<name>A0ABR4BJY8_9LECA</name>
<keyword evidence="2" id="KW-1185">Reference proteome</keyword>
<accession>A0ABR4BJY8</accession>
<proteinExistence type="predicted"/>
<comment type="caution">
    <text evidence="1">The sequence shown here is derived from an EMBL/GenBank/DDBJ whole genome shotgun (WGS) entry which is preliminary data.</text>
</comment>